<feature type="region of interest" description="Disordered" evidence="1">
    <location>
        <begin position="1"/>
        <end position="47"/>
    </location>
</feature>
<accession>A0A0D3HLJ9</accession>
<sequence>MRPLGCGGRQLRGFRSDKGGSSGGRIWLGSNVHETTPPHADPASHNASTGYGNSATWHQRGVCKAVDVMHKEVAAPVDLMQEGTAAEKVAYRPPFLIPTPIVGDIGGDERPQAPIEKALIGQINIEDMSGKAKDVISEEGSTKEMKDSDDDVGMVIGGYAQDLYNHSGLEELIEPIDMTIIFLYLSKAKTTALSGKEESHVANLSSSSPRGGSGTSGPVASTGLPYCAAM</sequence>
<evidence type="ECO:0000313" key="3">
    <source>
        <dbReference type="Proteomes" id="UP000026960"/>
    </source>
</evidence>
<organism evidence="2">
    <name type="scientific">Oryza barthii</name>
    <dbReference type="NCBI Taxonomy" id="65489"/>
    <lineage>
        <taxon>Eukaryota</taxon>
        <taxon>Viridiplantae</taxon>
        <taxon>Streptophyta</taxon>
        <taxon>Embryophyta</taxon>
        <taxon>Tracheophyta</taxon>
        <taxon>Spermatophyta</taxon>
        <taxon>Magnoliopsida</taxon>
        <taxon>Liliopsida</taxon>
        <taxon>Poales</taxon>
        <taxon>Poaceae</taxon>
        <taxon>BOP clade</taxon>
        <taxon>Oryzoideae</taxon>
        <taxon>Oryzeae</taxon>
        <taxon>Oryzinae</taxon>
        <taxon>Oryza</taxon>
    </lineage>
</organism>
<evidence type="ECO:0000256" key="1">
    <source>
        <dbReference type="SAM" id="MobiDB-lite"/>
    </source>
</evidence>
<reference evidence="2" key="1">
    <citation type="journal article" date="2009" name="Rice">
        <title>De Novo Next Generation Sequencing of Plant Genomes.</title>
        <authorList>
            <person name="Rounsley S."/>
            <person name="Marri P.R."/>
            <person name="Yu Y."/>
            <person name="He R."/>
            <person name="Sisneros N."/>
            <person name="Goicoechea J.L."/>
            <person name="Lee S.J."/>
            <person name="Angelova A."/>
            <person name="Kudrna D."/>
            <person name="Luo M."/>
            <person name="Affourtit J."/>
            <person name="Desany B."/>
            <person name="Knight J."/>
            <person name="Niazi F."/>
            <person name="Egholm M."/>
            <person name="Wing R.A."/>
        </authorList>
    </citation>
    <scope>NUCLEOTIDE SEQUENCE [LARGE SCALE GENOMIC DNA]</scope>
    <source>
        <strain evidence="2">cv. IRGC 105608</strain>
    </source>
</reference>
<evidence type="ECO:0000313" key="2">
    <source>
        <dbReference type="EnsemblPlants" id="OBART11G12690.1"/>
    </source>
</evidence>
<protein>
    <submittedName>
        <fullName evidence="2">Uncharacterized protein</fullName>
    </submittedName>
</protein>
<keyword evidence="3" id="KW-1185">Reference proteome</keyword>
<dbReference type="EnsemblPlants" id="OBART11G12690.1">
    <property type="protein sequence ID" value="OBART11G12690.1"/>
    <property type="gene ID" value="OBART11G12690"/>
</dbReference>
<proteinExistence type="predicted"/>
<dbReference type="PaxDb" id="65489-OBART11G12690.1"/>
<dbReference type="AlphaFoldDB" id="A0A0D3HLJ9"/>
<dbReference type="HOGENOM" id="CLU_1206396_0_0_1"/>
<dbReference type="Gramene" id="OBART11G12690.1">
    <property type="protein sequence ID" value="OBART11G12690.1"/>
    <property type="gene ID" value="OBART11G12690"/>
</dbReference>
<feature type="compositionally biased region" description="Gly residues" evidence="1">
    <location>
        <begin position="1"/>
        <end position="10"/>
    </location>
</feature>
<dbReference type="Proteomes" id="UP000026960">
    <property type="component" value="Chromosome 11"/>
</dbReference>
<name>A0A0D3HLJ9_9ORYZ</name>
<reference evidence="2" key="2">
    <citation type="submission" date="2015-03" db="UniProtKB">
        <authorList>
            <consortium name="EnsemblPlants"/>
        </authorList>
    </citation>
    <scope>IDENTIFICATION</scope>
</reference>